<dbReference type="PANTHER" id="PTHR13943">
    <property type="entry name" value="HRAS-LIKE SUPPRESSOR - RELATED"/>
    <property type="match status" value="1"/>
</dbReference>
<organism evidence="6 7">
    <name type="scientific">Mesorhabditis belari</name>
    <dbReference type="NCBI Taxonomy" id="2138241"/>
    <lineage>
        <taxon>Eukaryota</taxon>
        <taxon>Metazoa</taxon>
        <taxon>Ecdysozoa</taxon>
        <taxon>Nematoda</taxon>
        <taxon>Chromadorea</taxon>
        <taxon>Rhabditida</taxon>
        <taxon>Rhabditina</taxon>
        <taxon>Rhabditomorpha</taxon>
        <taxon>Rhabditoidea</taxon>
        <taxon>Rhabditidae</taxon>
        <taxon>Mesorhabditinae</taxon>
        <taxon>Mesorhabditis</taxon>
    </lineage>
</organism>
<dbReference type="Proteomes" id="UP000887575">
    <property type="component" value="Unassembled WGS sequence"/>
</dbReference>
<dbReference type="WBParaSite" id="MBELARI_LOCUS4454">
    <property type="protein sequence ID" value="MBELARI_LOCUS4454"/>
    <property type="gene ID" value="MBELARI_LOCUS4454"/>
</dbReference>
<evidence type="ECO:0000256" key="2">
    <source>
        <dbReference type="ARBA" id="ARBA00022679"/>
    </source>
</evidence>
<accession>A0AAF3FC46</accession>
<dbReference type="GO" id="GO:0008970">
    <property type="term" value="F:phospholipase A1 activity"/>
    <property type="evidence" value="ECO:0007669"/>
    <property type="project" value="TreeGrafter"/>
</dbReference>
<keyword evidence="4" id="KW-0443">Lipid metabolism</keyword>
<dbReference type="PANTHER" id="PTHR13943:SF77">
    <property type="entry name" value="LRAT DOMAIN-CONTAINING PROTEIN"/>
    <property type="match status" value="1"/>
</dbReference>
<evidence type="ECO:0000313" key="7">
    <source>
        <dbReference type="WBParaSite" id="MBELARI_LOCUS4454"/>
    </source>
</evidence>
<comment type="similarity">
    <text evidence="1">Belongs to the H-rev107 family.</text>
</comment>
<dbReference type="AlphaFoldDB" id="A0AAF3FC46"/>
<dbReference type="GO" id="GO:0070292">
    <property type="term" value="P:N-acylphosphatidylethanolamine metabolic process"/>
    <property type="evidence" value="ECO:0007669"/>
    <property type="project" value="TreeGrafter"/>
</dbReference>
<sequence>MKHCGLVTAWLAYEEFIISEPIPGDLLEFSRNLYQHWAVYVGGGEVIHFSGEPQNKKNAKICRDKLSEVAGKSQLRINNEFDKKHRPHSEDEIVRRAESQIGEMLGNYNVISDNCECFAKWCRNGMYLSEQKNASHLDYAINAVGVATCK</sequence>
<keyword evidence="3" id="KW-0378">Hydrolase</keyword>
<dbReference type="GO" id="GO:0004623">
    <property type="term" value="F:phospholipase A2 activity"/>
    <property type="evidence" value="ECO:0007669"/>
    <property type="project" value="TreeGrafter"/>
</dbReference>
<keyword evidence="6" id="KW-1185">Reference proteome</keyword>
<name>A0AAF3FC46_9BILA</name>
<keyword evidence="2" id="KW-0808">Transferase</keyword>
<dbReference type="GO" id="GO:0005737">
    <property type="term" value="C:cytoplasm"/>
    <property type="evidence" value="ECO:0007669"/>
    <property type="project" value="TreeGrafter"/>
</dbReference>
<dbReference type="GO" id="GO:0016410">
    <property type="term" value="F:N-acyltransferase activity"/>
    <property type="evidence" value="ECO:0007669"/>
    <property type="project" value="TreeGrafter"/>
</dbReference>
<dbReference type="InterPro" id="IPR051496">
    <property type="entry name" value="H-rev107_PLA/AT"/>
</dbReference>
<dbReference type="Gene3D" id="3.90.1720.10">
    <property type="entry name" value="endopeptidase domain like (from Nostoc punctiforme)"/>
    <property type="match status" value="1"/>
</dbReference>
<evidence type="ECO:0000313" key="6">
    <source>
        <dbReference type="Proteomes" id="UP000887575"/>
    </source>
</evidence>
<protein>
    <recommendedName>
        <fullName evidence="5">LRAT domain-containing protein</fullName>
    </recommendedName>
</protein>
<reference evidence="7" key="1">
    <citation type="submission" date="2024-02" db="UniProtKB">
        <authorList>
            <consortium name="WormBaseParasite"/>
        </authorList>
    </citation>
    <scope>IDENTIFICATION</scope>
</reference>
<evidence type="ECO:0000256" key="4">
    <source>
        <dbReference type="ARBA" id="ARBA00023098"/>
    </source>
</evidence>
<proteinExistence type="inferred from homology"/>
<feature type="domain" description="LRAT" evidence="5">
    <location>
        <begin position="26"/>
        <end position="131"/>
    </location>
</feature>
<evidence type="ECO:0000256" key="3">
    <source>
        <dbReference type="ARBA" id="ARBA00022801"/>
    </source>
</evidence>
<dbReference type="InterPro" id="IPR007053">
    <property type="entry name" value="LRAT_dom"/>
</dbReference>
<dbReference type="PROSITE" id="PS51934">
    <property type="entry name" value="LRAT"/>
    <property type="match status" value="1"/>
</dbReference>
<evidence type="ECO:0000256" key="1">
    <source>
        <dbReference type="ARBA" id="ARBA00007824"/>
    </source>
</evidence>
<dbReference type="Pfam" id="PF04970">
    <property type="entry name" value="LRAT"/>
    <property type="match status" value="1"/>
</dbReference>
<evidence type="ECO:0000259" key="5">
    <source>
        <dbReference type="PROSITE" id="PS51934"/>
    </source>
</evidence>